<keyword evidence="4" id="KW-0687">Ribonucleoprotein</keyword>
<feature type="region of interest" description="Disordered" evidence="2">
    <location>
        <begin position="487"/>
        <end position="547"/>
    </location>
</feature>
<evidence type="ECO:0000256" key="1">
    <source>
        <dbReference type="SAM" id="Coils"/>
    </source>
</evidence>
<keyword evidence="1" id="KW-0175">Coiled coil</keyword>
<dbReference type="EMBL" id="JACGWK010000001">
    <property type="protein sequence ID" value="KAL0379454.1"/>
    <property type="molecule type" value="Genomic_DNA"/>
</dbReference>
<evidence type="ECO:0000256" key="3">
    <source>
        <dbReference type="SAM" id="Phobius"/>
    </source>
</evidence>
<feature type="coiled-coil region" evidence="1">
    <location>
        <begin position="364"/>
        <end position="430"/>
    </location>
</feature>
<evidence type="ECO:0000313" key="4">
    <source>
        <dbReference type="EMBL" id="KAL0379454.1"/>
    </source>
</evidence>
<dbReference type="GO" id="GO:0005689">
    <property type="term" value="C:U12-type spliceosomal complex"/>
    <property type="evidence" value="ECO:0007669"/>
    <property type="project" value="TreeGrafter"/>
</dbReference>
<proteinExistence type="predicted"/>
<keyword evidence="3" id="KW-0472">Membrane</keyword>
<feature type="compositionally biased region" description="Basic and acidic residues" evidence="2">
    <location>
        <begin position="490"/>
        <end position="501"/>
    </location>
</feature>
<sequence length="614" mass="70533">MENSQPLATESFSYSWLSDRTPHSSDGVLNNLKLEFLENCCENDPNFNFDVHFTPSPTPLVHADEIFSDGHIMPLYVDGSKVVRALRTSTSVPPSPVSSCYLESPFLANKNHYCLLGRWRKSSKRIFRKCFGFVKPLCQSIGRPRKSSRVDDLERKVCEIQSWSNSLEASPRPSSAYSVVDWSDVKRIGNNVDLHYGLKKAKSWRSSPRASPRISPSRSSSACDVESSIHEAILYCKRSIGMAKDSIFDIESMKKLRQKELEMLIWMKEREATNEDEDEDKEHGDMSKDRFSKFMKDNQIEVEFQEAMSLNIANAIMSKLRFQLEPFRVITDENSPWEEKSAAMRLADKMQKYKRNKLWRRRKRKRIAENLSREREQFDQIDKEADEWRAREIAKDIAQRKVEKMNEIAKLKAKEEKKRLEAELELVLIVEKLQELRSIRIQKLKKQGHFLPEEDDKFLERVRAAVAEEERQSMAAAFPDAAKDAIATAEESRKHIQSHEPDMEEQGLNNSGDRESQDKENETANERVSKMVAPKESRNVDTNGPGSSSVYDSVANLPMEFYHYYHGSNTDMGTLIEISSGYHEIHGKGSSLLLSCLLLVLHIAIVVLGRIQAE</sequence>
<feature type="compositionally biased region" description="Basic and acidic residues" evidence="2">
    <location>
        <begin position="512"/>
        <end position="539"/>
    </location>
</feature>
<feature type="transmembrane region" description="Helical" evidence="3">
    <location>
        <begin position="592"/>
        <end position="611"/>
    </location>
</feature>
<accession>A0AAW2RHD9</accession>
<evidence type="ECO:0000256" key="2">
    <source>
        <dbReference type="SAM" id="MobiDB-lite"/>
    </source>
</evidence>
<keyword evidence="3" id="KW-1133">Transmembrane helix</keyword>
<gene>
    <name evidence="4" type="ORF">Sangu_0009700</name>
</gene>
<organism evidence="4">
    <name type="scientific">Sesamum angustifolium</name>
    <dbReference type="NCBI Taxonomy" id="2727405"/>
    <lineage>
        <taxon>Eukaryota</taxon>
        <taxon>Viridiplantae</taxon>
        <taxon>Streptophyta</taxon>
        <taxon>Embryophyta</taxon>
        <taxon>Tracheophyta</taxon>
        <taxon>Spermatophyta</taxon>
        <taxon>Magnoliopsida</taxon>
        <taxon>eudicotyledons</taxon>
        <taxon>Gunneridae</taxon>
        <taxon>Pentapetalae</taxon>
        <taxon>asterids</taxon>
        <taxon>lamiids</taxon>
        <taxon>Lamiales</taxon>
        <taxon>Pedaliaceae</taxon>
        <taxon>Sesamum</taxon>
    </lineage>
</organism>
<dbReference type="InterPro" id="IPR052831">
    <property type="entry name" value="Apoptosis_promoter"/>
</dbReference>
<dbReference type="PANTHER" id="PTHR48190">
    <property type="entry name" value="PROGRAMMED CELL DEATH PROTEIN 7"/>
    <property type="match status" value="1"/>
</dbReference>
<comment type="caution">
    <text evidence="4">The sequence shown here is derived from an EMBL/GenBank/DDBJ whole genome shotgun (WGS) entry which is preliminary data.</text>
</comment>
<protein>
    <submittedName>
        <fullName evidence="4">U11/U12 small nuclear ribonucleoprotein</fullName>
    </submittedName>
</protein>
<reference evidence="4" key="2">
    <citation type="journal article" date="2024" name="Plant">
        <title>Genomic evolution and insights into agronomic trait innovations of Sesamum species.</title>
        <authorList>
            <person name="Miao H."/>
            <person name="Wang L."/>
            <person name="Qu L."/>
            <person name="Liu H."/>
            <person name="Sun Y."/>
            <person name="Le M."/>
            <person name="Wang Q."/>
            <person name="Wei S."/>
            <person name="Zheng Y."/>
            <person name="Lin W."/>
            <person name="Duan Y."/>
            <person name="Cao H."/>
            <person name="Xiong S."/>
            <person name="Wang X."/>
            <person name="Wei L."/>
            <person name="Li C."/>
            <person name="Ma Q."/>
            <person name="Ju M."/>
            <person name="Zhao R."/>
            <person name="Li G."/>
            <person name="Mu C."/>
            <person name="Tian Q."/>
            <person name="Mei H."/>
            <person name="Zhang T."/>
            <person name="Gao T."/>
            <person name="Zhang H."/>
        </authorList>
    </citation>
    <scope>NUCLEOTIDE SEQUENCE</scope>
    <source>
        <strain evidence="4">G01</strain>
    </source>
</reference>
<keyword evidence="3" id="KW-0812">Transmembrane</keyword>
<name>A0AAW2RHD9_9LAMI</name>
<dbReference type="AlphaFoldDB" id="A0AAW2RHD9"/>
<reference evidence="4" key="1">
    <citation type="submission" date="2020-06" db="EMBL/GenBank/DDBJ databases">
        <authorList>
            <person name="Li T."/>
            <person name="Hu X."/>
            <person name="Zhang T."/>
            <person name="Song X."/>
            <person name="Zhang H."/>
            <person name="Dai N."/>
            <person name="Sheng W."/>
            <person name="Hou X."/>
            <person name="Wei L."/>
        </authorList>
    </citation>
    <scope>NUCLEOTIDE SEQUENCE</scope>
    <source>
        <strain evidence="4">G01</strain>
        <tissue evidence="4">Leaf</tissue>
    </source>
</reference>
<dbReference type="PANTHER" id="PTHR48190:SF2">
    <property type="entry name" value="PROGRAMMED CELL DEATH PROTEIN 7"/>
    <property type="match status" value="1"/>
</dbReference>